<reference evidence="2" key="1">
    <citation type="submission" date="2020-07" db="EMBL/GenBank/DDBJ databases">
        <title>Huge and variable diversity of episymbiotic CPR bacteria and DPANN archaea in groundwater ecosystems.</title>
        <authorList>
            <person name="He C.Y."/>
            <person name="Keren R."/>
            <person name="Whittaker M."/>
            <person name="Farag I.F."/>
            <person name="Doudna J."/>
            <person name="Cate J.H.D."/>
            <person name="Banfield J.F."/>
        </authorList>
    </citation>
    <scope>NUCLEOTIDE SEQUENCE</scope>
    <source>
        <strain evidence="2">NC_groundwater_1586_Pr3_B-0.1um_66_15</strain>
    </source>
</reference>
<evidence type="ECO:0000313" key="3">
    <source>
        <dbReference type="Proteomes" id="UP000782610"/>
    </source>
</evidence>
<comment type="similarity">
    <text evidence="1">Belongs to the ROK (NagC/XylR) family.</text>
</comment>
<dbReference type="PANTHER" id="PTHR18964:SF149">
    <property type="entry name" value="BIFUNCTIONAL UDP-N-ACETYLGLUCOSAMINE 2-EPIMERASE_N-ACETYLMANNOSAMINE KINASE"/>
    <property type="match status" value="1"/>
</dbReference>
<dbReference type="EMBL" id="JACRAF010000069">
    <property type="protein sequence ID" value="MBI4924237.1"/>
    <property type="molecule type" value="Genomic_DNA"/>
</dbReference>
<dbReference type="SUPFAM" id="SSF53067">
    <property type="entry name" value="Actin-like ATPase domain"/>
    <property type="match status" value="1"/>
</dbReference>
<accession>A0A933L731</accession>
<evidence type="ECO:0000256" key="1">
    <source>
        <dbReference type="ARBA" id="ARBA00006479"/>
    </source>
</evidence>
<dbReference type="InterPro" id="IPR000600">
    <property type="entry name" value="ROK"/>
</dbReference>
<dbReference type="Pfam" id="PF00480">
    <property type="entry name" value="ROK"/>
    <property type="match status" value="1"/>
</dbReference>
<gene>
    <name evidence="2" type="ORF">HY834_21075</name>
</gene>
<dbReference type="InterPro" id="IPR043129">
    <property type="entry name" value="ATPase_NBD"/>
</dbReference>
<sequence length="293" mass="29219">MSDTILAIDLGGTRFRAALASADDPVVLRMLAEETAPQSRDVFLTRLRQLLGETGATRLGLGIPGLAQASTCRWVPNLPYLDGLDLAEALPGTIIGLGHDAQLALLAESTAGAAVGLSDAILLAIGTGIGSAVLAGGRIVAGSGGAACSFGWAAADVNDLGEDRSGWLERHASGRALDAVATTIGAASGAALVQAARSGSALAIETLAKPMTSLGTALAGAVALLDPAAIIFAGGVAESLDVLGPLILPALRRQLPAHLRGIELRAGRFGAQAGLVGAALAGARGPNWRNAHG</sequence>
<proteinExistence type="inferred from homology"/>
<organism evidence="2 3">
    <name type="scientific">Devosia nanyangense</name>
    <dbReference type="NCBI Taxonomy" id="1228055"/>
    <lineage>
        <taxon>Bacteria</taxon>
        <taxon>Pseudomonadati</taxon>
        <taxon>Pseudomonadota</taxon>
        <taxon>Alphaproteobacteria</taxon>
        <taxon>Hyphomicrobiales</taxon>
        <taxon>Devosiaceae</taxon>
        <taxon>Devosia</taxon>
    </lineage>
</organism>
<dbReference type="Proteomes" id="UP000782610">
    <property type="component" value="Unassembled WGS sequence"/>
</dbReference>
<protein>
    <submittedName>
        <fullName evidence="2">ROK family protein</fullName>
    </submittedName>
</protein>
<name>A0A933L731_9HYPH</name>
<comment type="caution">
    <text evidence="2">The sequence shown here is derived from an EMBL/GenBank/DDBJ whole genome shotgun (WGS) entry which is preliminary data.</text>
</comment>
<evidence type="ECO:0000313" key="2">
    <source>
        <dbReference type="EMBL" id="MBI4924237.1"/>
    </source>
</evidence>
<dbReference type="AlphaFoldDB" id="A0A933L731"/>
<dbReference type="Gene3D" id="3.30.420.40">
    <property type="match status" value="2"/>
</dbReference>
<dbReference type="PANTHER" id="PTHR18964">
    <property type="entry name" value="ROK (REPRESSOR, ORF, KINASE) FAMILY"/>
    <property type="match status" value="1"/>
</dbReference>